<sequence>MRENRKAFGEKIPDSMVQTIRALRKANFSCMKILGGHCLRGHLTAWLTPLESLNLWHVSGVRIRGPLAAYC</sequence>
<proteinExistence type="predicted"/>
<dbReference type="Proteomes" id="UP000594638">
    <property type="component" value="Unassembled WGS sequence"/>
</dbReference>
<accession>A0A8S0TQ97</accession>
<dbReference type="EMBL" id="CACTIH010007268">
    <property type="protein sequence ID" value="CAA3007086.1"/>
    <property type="molecule type" value="Genomic_DNA"/>
</dbReference>
<keyword evidence="2" id="KW-1185">Reference proteome</keyword>
<comment type="caution">
    <text evidence="1">The sequence shown here is derived from an EMBL/GenBank/DDBJ whole genome shotgun (WGS) entry which is preliminary data.</text>
</comment>
<protein>
    <submittedName>
        <fullName evidence="1">Uncharacterized protein</fullName>
    </submittedName>
</protein>
<reference evidence="1 2" key="1">
    <citation type="submission" date="2019-12" db="EMBL/GenBank/DDBJ databases">
        <authorList>
            <person name="Alioto T."/>
            <person name="Alioto T."/>
            <person name="Gomez Garrido J."/>
        </authorList>
    </citation>
    <scope>NUCLEOTIDE SEQUENCE [LARGE SCALE GENOMIC DNA]</scope>
</reference>
<dbReference type="AlphaFoldDB" id="A0A8S0TQ97"/>
<evidence type="ECO:0000313" key="2">
    <source>
        <dbReference type="Proteomes" id="UP000594638"/>
    </source>
</evidence>
<organism evidence="1 2">
    <name type="scientific">Olea europaea subsp. europaea</name>
    <dbReference type="NCBI Taxonomy" id="158383"/>
    <lineage>
        <taxon>Eukaryota</taxon>
        <taxon>Viridiplantae</taxon>
        <taxon>Streptophyta</taxon>
        <taxon>Embryophyta</taxon>
        <taxon>Tracheophyta</taxon>
        <taxon>Spermatophyta</taxon>
        <taxon>Magnoliopsida</taxon>
        <taxon>eudicotyledons</taxon>
        <taxon>Gunneridae</taxon>
        <taxon>Pentapetalae</taxon>
        <taxon>asterids</taxon>
        <taxon>lamiids</taxon>
        <taxon>Lamiales</taxon>
        <taxon>Oleaceae</taxon>
        <taxon>Oleeae</taxon>
        <taxon>Olea</taxon>
    </lineage>
</organism>
<evidence type="ECO:0000313" key="1">
    <source>
        <dbReference type="EMBL" id="CAA3007086.1"/>
    </source>
</evidence>
<dbReference type="Gramene" id="OE9A037538T1">
    <property type="protein sequence ID" value="OE9A037538C1"/>
    <property type="gene ID" value="OE9A037538"/>
</dbReference>
<name>A0A8S0TQ97_OLEEU</name>
<gene>
    <name evidence="1" type="ORF">OLEA9_A037538</name>
</gene>